<feature type="compositionally biased region" description="Low complexity" evidence="1">
    <location>
        <begin position="87"/>
        <end position="109"/>
    </location>
</feature>
<feature type="compositionally biased region" description="Low complexity" evidence="1">
    <location>
        <begin position="28"/>
        <end position="45"/>
    </location>
</feature>
<evidence type="ECO:0000313" key="3">
    <source>
        <dbReference type="Proteomes" id="UP000887540"/>
    </source>
</evidence>
<feature type="chain" id="PRO_5037102903" evidence="2">
    <location>
        <begin position="21"/>
        <end position="174"/>
    </location>
</feature>
<evidence type="ECO:0000256" key="1">
    <source>
        <dbReference type="SAM" id="MobiDB-lite"/>
    </source>
</evidence>
<proteinExistence type="predicted"/>
<feature type="compositionally biased region" description="Low complexity" evidence="1">
    <location>
        <begin position="150"/>
        <end position="162"/>
    </location>
</feature>
<feature type="region of interest" description="Disordered" evidence="1">
    <location>
        <begin position="73"/>
        <end position="174"/>
    </location>
</feature>
<keyword evidence="2" id="KW-0732">Signal</keyword>
<accession>A0A914DQF2</accession>
<name>A0A914DQF2_9BILA</name>
<dbReference type="WBParaSite" id="ACRNAN_scaffold3483.g17106.t1">
    <property type="protein sequence ID" value="ACRNAN_scaffold3483.g17106.t1"/>
    <property type="gene ID" value="ACRNAN_scaffold3483.g17106"/>
</dbReference>
<sequence>MSTLLISTIFTIFLAGFCHAQGMGGSSQYAGSGSSGQSTNNSQPGYLPNYRGDNYTDPKRIQETQALNAAFFQSIGGEPHYPGGVGSSSSNTGSSGTQYNSGSGTQYASGSGGGYASNTGYAGQQQQQQQTYSSNGNSQYNNQPMYNPSGNAQQQYPQQANPGMGGVGCMPNGR</sequence>
<dbReference type="AlphaFoldDB" id="A0A914DQF2"/>
<keyword evidence="3" id="KW-1185">Reference proteome</keyword>
<evidence type="ECO:0000313" key="4">
    <source>
        <dbReference type="WBParaSite" id="ACRNAN_scaffold3483.g17106.t1"/>
    </source>
</evidence>
<feature type="signal peptide" evidence="2">
    <location>
        <begin position="1"/>
        <end position="20"/>
    </location>
</feature>
<feature type="compositionally biased region" description="Low complexity" evidence="1">
    <location>
        <begin position="116"/>
        <end position="143"/>
    </location>
</feature>
<protein>
    <submittedName>
        <fullName evidence="4">Uncharacterized protein</fullName>
    </submittedName>
</protein>
<feature type="region of interest" description="Disordered" evidence="1">
    <location>
        <begin position="28"/>
        <end position="57"/>
    </location>
</feature>
<evidence type="ECO:0000256" key="2">
    <source>
        <dbReference type="SAM" id="SignalP"/>
    </source>
</evidence>
<reference evidence="4" key="1">
    <citation type="submission" date="2022-11" db="UniProtKB">
        <authorList>
            <consortium name="WormBaseParasite"/>
        </authorList>
    </citation>
    <scope>IDENTIFICATION</scope>
</reference>
<dbReference type="Proteomes" id="UP000887540">
    <property type="component" value="Unplaced"/>
</dbReference>
<organism evidence="3 4">
    <name type="scientific">Acrobeloides nanus</name>
    <dbReference type="NCBI Taxonomy" id="290746"/>
    <lineage>
        <taxon>Eukaryota</taxon>
        <taxon>Metazoa</taxon>
        <taxon>Ecdysozoa</taxon>
        <taxon>Nematoda</taxon>
        <taxon>Chromadorea</taxon>
        <taxon>Rhabditida</taxon>
        <taxon>Tylenchina</taxon>
        <taxon>Cephalobomorpha</taxon>
        <taxon>Cephaloboidea</taxon>
        <taxon>Cephalobidae</taxon>
        <taxon>Acrobeloides</taxon>
    </lineage>
</organism>